<feature type="compositionally biased region" description="Basic and acidic residues" evidence="1">
    <location>
        <begin position="611"/>
        <end position="627"/>
    </location>
</feature>
<feature type="compositionally biased region" description="Polar residues" evidence="1">
    <location>
        <begin position="405"/>
        <end position="426"/>
    </location>
</feature>
<feature type="compositionally biased region" description="Low complexity" evidence="1">
    <location>
        <begin position="541"/>
        <end position="553"/>
    </location>
</feature>
<feature type="compositionally biased region" description="Polar residues" evidence="1">
    <location>
        <begin position="302"/>
        <end position="313"/>
    </location>
</feature>
<dbReference type="GO" id="GO:0031578">
    <property type="term" value="P:mitotic spindle orientation checkpoint signaling"/>
    <property type="evidence" value="ECO:0007669"/>
    <property type="project" value="TreeGrafter"/>
</dbReference>
<feature type="compositionally biased region" description="Basic and acidic residues" evidence="1">
    <location>
        <begin position="51"/>
        <end position="74"/>
    </location>
</feature>
<reference evidence="2" key="1">
    <citation type="submission" date="2023-10" db="EMBL/GenBank/DDBJ databases">
        <authorList>
            <person name="Hackl T."/>
        </authorList>
    </citation>
    <scope>NUCLEOTIDE SEQUENCE</scope>
</reference>
<dbReference type="PANTHER" id="PTHR35140:SF1">
    <property type="entry name" value="MITOTIC CHECK POINT PROTEIN BFA1"/>
    <property type="match status" value="1"/>
</dbReference>
<dbReference type="AlphaFoldDB" id="A0AAI8VU72"/>
<feature type="compositionally biased region" description="Basic and acidic residues" evidence="1">
    <location>
        <begin position="985"/>
        <end position="998"/>
    </location>
</feature>
<comment type="caution">
    <text evidence="2">The sequence shown here is derived from an EMBL/GenBank/DDBJ whole genome shotgun (WGS) entry which is preliminary data.</text>
</comment>
<feature type="compositionally biased region" description="Polar residues" evidence="1">
    <location>
        <begin position="571"/>
        <end position="587"/>
    </location>
</feature>
<feature type="region of interest" description="Disordered" evidence="1">
    <location>
        <begin position="903"/>
        <end position="925"/>
    </location>
</feature>
<dbReference type="GO" id="GO:0005096">
    <property type="term" value="F:GTPase activator activity"/>
    <property type="evidence" value="ECO:0007669"/>
    <property type="project" value="InterPro"/>
</dbReference>
<feature type="region of interest" description="Disordered" evidence="1">
    <location>
        <begin position="40"/>
        <end position="74"/>
    </location>
</feature>
<dbReference type="GO" id="GO:0044732">
    <property type="term" value="C:mitotic spindle pole body"/>
    <property type="evidence" value="ECO:0007669"/>
    <property type="project" value="TreeGrafter"/>
</dbReference>
<name>A0AAI8VU72_9PEZI</name>
<evidence type="ECO:0000313" key="3">
    <source>
        <dbReference type="Proteomes" id="UP001295740"/>
    </source>
</evidence>
<feature type="region of interest" description="Disordered" evidence="1">
    <location>
        <begin position="223"/>
        <end position="251"/>
    </location>
</feature>
<feature type="region of interest" description="Disordered" evidence="1">
    <location>
        <begin position="839"/>
        <end position="873"/>
    </location>
</feature>
<feature type="compositionally biased region" description="Polar residues" evidence="1">
    <location>
        <begin position="386"/>
        <end position="397"/>
    </location>
</feature>
<feature type="region of interest" description="Disordered" evidence="1">
    <location>
        <begin position="292"/>
        <end position="313"/>
    </location>
</feature>
<feature type="compositionally biased region" description="Basic and acidic residues" evidence="1">
    <location>
        <begin position="351"/>
        <end position="375"/>
    </location>
</feature>
<dbReference type="Proteomes" id="UP001295740">
    <property type="component" value="Unassembled WGS sequence"/>
</dbReference>
<dbReference type="PANTHER" id="PTHR35140">
    <property type="entry name" value="MITOTIC CHECK POINT PROTEIN BFA1"/>
    <property type="match status" value="1"/>
</dbReference>
<feature type="region of interest" description="Disordered" evidence="1">
    <location>
        <begin position="966"/>
        <end position="1004"/>
    </location>
</feature>
<feature type="region of interest" description="Disordered" evidence="1">
    <location>
        <begin position="343"/>
        <end position="796"/>
    </location>
</feature>
<protein>
    <submittedName>
        <fullName evidence="2">Uu.00g067820.m01.CDS01</fullName>
    </submittedName>
</protein>
<dbReference type="EMBL" id="CAUWAG010000018">
    <property type="protein sequence ID" value="CAJ2511157.1"/>
    <property type="molecule type" value="Genomic_DNA"/>
</dbReference>
<sequence>MESLRLKRRKAVEDLVEDWDNDDFMIGNDEDLTFRSHNSAHTNSNANLHLGRRDSHSSFRSDRESFGGGDERHVHLPGDDEQSTLDAIAAATQAGIPIPTNVPPSALMGGTIKRLGGRKIKKIFQEDWGDDLELPTAGNALRLKAQDGTLFPDVLRQVSGSTNLSPAKQFMTTITQAAPPHELRPKVLAAPVNLDRFRDTDEDDDVFGDGGETIKAPKLRTQGSKPLSLITPPTPSPLKKKSTNGDEDNFEMDLELPTDGKLKLTSRKDIPKTPSLHFADDFDWGEGSLGTRFGGTRRDAYSNRSSSVSGLSPSIASSLTAESEDENFDGLIFPSGPLDLGERLVRRKQSRSPERLDIDMGESGKRTRSAKDRSPQRISSKPGMTKSGSTESDSSVPISPRSRLLQGSPTAGSPKSKSPQRSLPKQRSSKHAPLPVKDEEDPFSGLDFGDGNLFRSGKSTVHSNIKVKERRQASPVRPKTAVSITFTNKPVTATSSRLPRPMVGHERSQSTSLEPVSESGGPIPQKPSRRSQSRLGHSAQSSTSSVHTPTTPSAFQTSLPATPGRRELGQKASTGTLRNEPTTTSAQLLRLKRSLPVMRHGQSPAKPPTSRFDRPSSRTDSRAEPHRPQSGLRPKTPVDRSRPANESSAAQARKGSTPFLPAAVPQTQSHHVHAKSSRSFRRHDSDQGTEFRPLSRANMRTTMRSPSPRRPRNEKTTAEPVWQQISKPRRSRQFGDGHELDAFDDLPTSAHTESRYTKQPIGSGNRTLRNKLYQNVLPDRNTPSPVSPYSPARADHQPHFARDTAASRMAREAGLAQRAQPTGPLVPLTTQRVAQLSTRTNLTPHIPHSQHHRSKKTRKPPQLKPHLISNLNSAREPKVINGMTYNPTTFRWEGNENALNKFDVPASSPSTASVHPSMMRERDTSTPRPVLITNINASKNTKRVGDMVFDPQNMCWLKVDTSTPTTLRADDPMEGFNTMEEDDPFKDIPDLDDNKESTEAGQGGRASDIINDWLVGEEFDVGPEFIRRQHEEEARWRKKCEQWTGPSRSLDHRRWALRDLIIGR</sequence>
<organism evidence="2 3">
    <name type="scientific">Anthostomella pinea</name>
    <dbReference type="NCBI Taxonomy" id="933095"/>
    <lineage>
        <taxon>Eukaryota</taxon>
        <taxon>Fungi</taxon>
        <taxon>Dikarya</taxon>
        <taxon>Ascomycota</taxon>
        <taxon>Pezizomycotina</taxon>
        <taxon>Sordariomycetes</taxon>
        <taxon>Xylariomycetidae</taxon>
        <taxon>Xylariales</taxon>
        <taxon>Xylariaceae</taxon>
        <taxon>Anthostomella</taxon>
    </lineage>
</organism>
<feature type="compositionally biased region" description="Basic residues" evidence="1">
    <location>
        <begin position="848"/>
        <end position="861"/>
    </location>
</feature>
<accession>A0AAI8VU72</accession>
<feature type="compositionally biased region" description="Basic residues" evidence="1">
    <location>
        <begin position="670"/>
        <end position="681"/>
    </location>
</feature>
<feature type="compositionally biased region" description="Polar residues" evidence="1">
    <location>
        <begin position="482"/>
        <end position="497"/>
    </location>
</feature>
<dbReference type="GO" id="GO:1990334">
    <property type="term" value="C:Bfa1-Bub2 complex"/>
    <property type="evidence" value="ECO:0007669"/>
    <property type="project" value="InterPro"/>
</dbReference>
<keyword evidence="3" id="KW-1185">Reference proteome</keyword>
<evidence type="ECO:0000313" key="2">
    <source>
        <dbReference type="EMBL" id="CAJ2511157.1"/>
    </source>
</evidence>
<proteinExistence type="predicted"/>
<gene>
    <name evidence="2" type="ORF">KHLLAP_LOCUS11625</name>
</gene>
<dbReference type="InterPro" id="IPR034586">
    <property type="entry name" value="Bfa1/Byr4"/>
</dbReference>
<evidence type="ECO:0000256" key="1">
    <source>
        <dbReference type="SAM" id="MobiDB-lite"/>
    </source>
</evidence>